<dbReference type="STRING" id="44575.SAMN05216419_101425"/>
<dbReference type="InterPro" id="IPR024517">
    <property type="entry name" value="Glycogen_phosphorylase_DUF3417"/>
</dbReference>
<organism evidence="6 7">
    <name type="scientific">Nitrosomonas cryotolerans ATCC 49181</name>
    <dbReference type="NCBI Taxonomy" id="1131553"/>
    <lineage>
        <taxon>Bacteria</taxon>
        <taxon>Pseudomonadati</taxon>
        <taxon>Pseudomonadota</taxon>
        <taxon>Betaproteobacteria</taxon>
        <taxon>Nitrosomonadales</taxon>
        <taxon>Nitrosomonadaceae</taxon>
        <taxon>Nitrosomonas</taxon>
    </lineage>
</organism>
<dbReference type="PANTHER" id="PTHR42655:SF1">
    <property type="entry name" value="GLYCOGEN PHOSPHORYLASE"/>
    <property type="match status" value="1"/>
</dbReference>
<proteinExistence type="inferred from homology"/>
<evidence type="ECO:0000256" key="1">
    <source>
        <dbReference type="ARBA" id="ARBA00001275"/>
    </source>
</evidence>
<dbReference type="NCBIfam" id="TIGR02094">
    <property type="entry name" value="more_P_ylases"/>
    <property type="match status" value="1"/>
</dbReference>
<feature type="domain" description="DUF3417" evidence="5">
    <location>
        <begin position="15"/>
        <end position="123"/>
    </location>
</feature>
<dbReference type="RefSeq" id="WP_028461500.1">
    <property type="nucleotide sequence ID" value="NZ_FSRO01000001.1"/>
</dbReference>
<dbReference type="GO" id="GO:0008184">
    <property type="term" value="F:glycogen phosphorylase activity"/>
    <property type="evidence" value="ECO:0007669"/>
    <property type="project" value="InterPro"/>
</dbReference>
<comment type="catalytic activity">
    <reaction evidence="1">
        <text>[(1-&gt;4)-alpha-D-glucosyl](n) + phosphate = [(1-&gt;4)-alpha-D-glucosyl](n-1) + alpha-D-glucose 1-phosphate</text>
        <dbReference type="Rhea" id="RHEA:41732"/>
        <dbReference type="Rhea" id="RHEA-COMP:9584"/>
        <dbReference type="Rhea" id="RHEA-COMP:9586"/>
        <dbReference type="ChEBI" id="CHEBI:15444"/>
        <dbReference type="ChEBI" id="CHEBI:43474"/>
        <dbReference type="ChEBI" id="CHEBI:58601"/>
        <dbReference type="EC" id="2.4.1.1"/>
    </reaction>
</comment>
<dbReference type="GO" id="GO:0030170">
    <property type="term" value="F:pyridoxal phosphate binding"/>
    <property type="evidence" value="ECO:0007669"/>
    <property type="project" value="InterPro"/>
</dbReference>
<evidence type="ECO:0000256" key="2">
    <source>
        <dbReference type="ARBA" id="ARBA00006047"/>
    </source>
</evidence>
<keyword evidence="4" id="KW-0663">Pyridoxal phosphate</keyword>
<dbReference type="InterPro" id="IPR011834">
    <property type="entry name" value="Agluc_phsphrylas"/>
</dbReference>
<dbReference type="Proteomes" id="UP000185062">
    <property type="component" value="Unassembled WGS sequence"/>
</dbReference>
<dbReference type="Gene3D" id="3.40.50.2000">
    <property type="entry name" value="Glycogen Phosphorylase B"/>
    <property type="match status" value="3"/>
</dbReference>
<evidence type="ECO:0000313" key="7">
    <source>
        <dbReference type="Proteomes" id="UP000185062"/>
    </source>
</evidence>
<gene>
    <name evidence="6" type="ORF">SAMN02743940_0086</name>
</gene>
<evidence type="ECO:0000256" key="4">
    <source>
        <dbReference type="PIRSR" id="PIRSR000460-1"/>
    </source>
</evidence>
<dbReference type="SUPFAM" id="SSF53756">
    <property type="entry name" value="UDP-Glycosyltransferase/glycogen phosphorylase"/>
    <property type="match status" value="1"/>
</dbReference>
<feature type="modified residue" description="N6-(pyridoxal phosphate)lysine" evidence="4">
    <location>
        <position position="608"/>
    </location>
</feature>
<keyword evidence="3" id="KW-0021">Allosteric enzyme</keyword>
<comment type="similarity">
    <text evidence="2">Belongs to the glycogen phosphorylase family.</text>
</comment>
<dbReference type="PIRSF" id="PIRSF000460">
    <property type="entry name" value="Pprylas_GlgP"/>
    <property type="match status" value="1"/>
</dbReference>
<evidence type="ECO:0000256" key="3">
    <source>
        <dbReference type="ARBA" id="ARBA00022533"/>
    </source>
</evidence>
<accession>A0A1N6F4H0</accession>
<dbReference type="InterPro" id="IPR000811">
    <property type="entry name" value="Glyco_trans_35"/>
</dbReference>
<dbReference type="eggNOG" id="COG0058">
    <property type="taxonomic scope" value="Bacteria"/>
</dbReference>
<reference evidence="6 7" key="1">
    <citation type="submission" date="2016-12" db="EMBL/GenBank/DDBJ databases">
        <authorList>
            <person name="Song W.-J."/>
            <person name="Kurnit D.M."/>
        </authorList>
    </citation>
    <scope>NUCLEOTIDE SEQUENCE [LARGE SCALE GENOMIC DNA]</scope>
    <source>
        <strain evidence="6 7">ATCC 49181</strain>
    </source>
</reference>
<dbReference type="EMBL" id="FSRO01000001">
    <property type="protein sequence ID" value="SIN90173.1"/>
    <property type="molecule type" value="Genomic_DNA"/>
</dbReference>
<evidence type="ECO:0000259" key="5">
    <source>
        <dbReference type="Pfam" id="PF11897"/>
    </source>
</evidence>
<protein>
    <submittedName>
        <fullName evidence="6">Starch phosphorylase</fullName>
    </submittedName>
</protein>
<dbReference type="InterPro" id="IPR052182">
    <property type="entry name" value="Glycogen/Maltodextrin_Phosph"/>
</dbReference>
<dbReference type="GO" id="GO:0005975">
    <property type="term" value="P:carbohydrate metabolic process"/>
    <property type="evidence" value="ECO:0007669"/>
    <property type="project" value="InterPro"/>
</dbReference>
<dbReference type="Pfam" id="PF11897">
    <property type="entry name" value="DUF3417"/>
    <property type="match status" value="1"/>
</dbReference>
<sequence>MSSRTPFTITINPKIPLRLKRLEELANNLWYSWDRATRTLFSRLDPNLWGAVGHNPKAFLKRVDESILLKAAEDRVFLASYNSILSTYDSYHYEASPQDSYENLQPEDQVAYFCFEFGFHESLPIYSGGLGILAGDHCKAASDLNLPFVGVGLLYRQGYFFQTIDNQGNQEVTYTDSDFEDFPVMPVLDENGSNICVEVGLPHRNIRVKVWQARIGHVTLYLLDTDLSENAPQDRYITHKLYGGDKTMRIEQEIILGVGGVRALQKIGLKPTVWHINEGHAAFMILERVRSLTQQGLDASSALEAVAANTVFTTHTAVPAGHDYFSEDMIETYFSCFYQDLNVTHEEFMRLGHVPGSPDFNMTALAIHGSRTHNGVSKIHGHVSANICKDMWPQIDAEENPITYITNGVHVPTFLAQEWSDLFDRYLGHEWRTKMCDIDYWSRIHPIPDHLFWSVQQSLKSQMLYGIRARLTQQNFRNHGSEAHLDRLLRFADPINPNVLTLGFARRFATYKRATLLFEDLDWLKKIILDEERPVLLVFAGKAHPADIPGQDLIRRISQIARLPEFEGRLLLVEDYDLRLARRLVSGVDVWINNPVYPLEASGTSGIKAGINGAINLSVLDGWWGEGYDGKNGWAIKPGHENMEPKLRDKEESQAFYEILQDQVVPLYYNRGKLGYSPEWVKMAKHSMVSLLPRYNSTRMVDEYVSKFYLSASKQGSLYAEHDFDGARKVAGWKNKVNNAWGGVALRRLDTPCNRTNFGDVLHFRIAAKLNGLKPDDVIVELLLCRQSGKMSLCDFKHFEFKCVDTEALDEYLFELKLAPELCGKQEYYIRVYPYHSLLTHPMELGLMVWL</sequence>
<dbReference type="AlphaFoldDB" id="A0A1N6F4H0"/>
<keyword evidence="7" id="KW-1185">Reference proteome</keyword>
<evidence type="ECO:0000313" key="6">
    <source>
        <dbReference type="EMBL" id="SIN90173.1"/>
    </source>
</evidence>
<name>A0A1N6F4H0_9PROT</name>
<dbReference type="Pfam" id="PF00343">
    <property type="entry name" value="Phosphorylase"/>
    <property type="match status" value="1"/>
</dbReference>
<dbReference type="PANTHER" id="PTHR42655">
    <property type="entry name" value="GLYCOGEN PHOSPHORYLASE"/>
    <property type="match status" value="1"/>
</dbReference>